<organism evidence="1 2">
    <name type="scientific">Vibrio pectenicida</name>
    <dbReference type="NCBI Taxonomy" id="62763"/>
    <lineage>
        <taxon>Bacteria</taxon>
        <taxon>Pseudomonadati</taxon>
        <taxon>Pseudomonadota</taxon>
        <taxon>Gammaproteobacteria</taxon>
        <taxon>Vibrionales</taxon>
        <taxon>Vibrionaceae</taxon>
        <taxon>Vibrio</taxon>
    </lineage>
</organism>
<dbReference type="Proteomes" id="UP000269041">
    <property type="component" value="Unassembled WGS sequence"/>
</dbReference>
<proteinExistence type="predicted"/>
<reference evidence="1 2" key="1">
    <citation type="submission" date="2018-12" db="EMBL/GenBank/DDBJ databases">
        <title>Genomic taxonomy of the Vibrionaceae family.</title>
        <authorList>
            <person name="Gomez-Gil B."/>
            <person name="Enciso-Ibarra K."/>
        </authorList>
    </citation>
    <scope>NUCLEOTIDE SEQUENCE [LARGE SCALE GENOMIC DNA]</scope>
    <source>
        <strain evidence="1 2">CAIM 594</strain>
    </source>
</reference>
<dbReference type="EMBL" id="RSFA01000002">
    <property type="protein sequence ID" value="RSD32890.1"/>
    <property type="molecule type" value="Genomic_DNA"/>
</dbReference>
<comment type="caution">
    <text evidence="1">The sequence shown here is derived from an EMBL/GenBank/DDBJ whole genome shotgun (WGS) entry which is preliminary data.</text>
</comment>
<accession>A0A427U848</accession>
<name>A0A427U848_9VIBR</name>
<evidence type="ECO:0008006" key="3">
    <source>
        <dbReference type="Google" id="ProtNLM"/>
    </source>
</evidence>
<dbReference type="SUPFAM" id="SSF50494">
    <property type="entry name" value="Trypsin-like serine proteases"/>
    <property type="match status" value="1"/>
</dbReference>
<sequence>MVGNNEDLARILIKYPLNFCTTCFFGNPKLTQGKVNNGTVTLLEYKGEKYGITNHHVIDEYRKRLAEDPEVHLYLGNARIDLDSVLFDEDETLDVCILYLQGYTESQIAMNGEVPTKFFPVGERHHVSRLVVGDFVLFGGYPGVWRVRFSELNIQFDTLSSGGSEVADVTDMNIRCELKLDQCTTISEHGHDFPDNLGGLSGGPVFHHSLTDIGISKFEFIGVIYEHIPLFDSVLIRPASVLDENMWIIR</sequence>
<evidence type="ECO:0000313" key="2">
    <source>
        <dbReference type="Proteomes" id="UP000269041"/>
    </source>
</evidence>
<dbReference type="InterPro" id="IPR009003">
    <property type="entry name" value="Peptidase_S1_PA"/>
</dbReference>
<dbReference type="AlphaFoldDB" id="A0A427U848"/>
<gene>
    <name evidence="1" type="ORF">EJA03_01150</name>
</gene>
<dbReference type="OrthoDB" id="7062169at2"/>
<dbReference type="RefSeq" id="WP_125319412.1">
    <property type="nucleotide sequence ID" value="NZ_AP024889.1"/>
</dbReference>
<protein>
    <recommendedName>
        <fullName evidence="3">Serine protease</fullName>
    </recommendedName>
</protein>
<evidence type="ECO:0000313" key="1">
    <source>
        <dbReference type="EMBL" id="RSD32890.1"/>
    </source>
</evidence>
<keyword evidence="2" id="KW-1185">Reference proteome</keyword>